<dbReference type="Pfam" id="PF12706">
    <property type="entry name" value="Lactamase_B_2"/>
    <property type="match status" value="1"/>
</dbReference>
<dbReference type="PANTHER" id="PTHR11203:SF37">
    <property type="entry name" value="INTEGRATOR COMPLEX SUBUNIT 11"/>
    <property type="match status" value="1"/>
</dbReference>
<sequence length="433" mass="48692">MSWMTIHSGLERIGGNIVEIATERVRVLTDFGVGIGNSDASDEHQMSDLEQHLLAGSLPRIEGVFETDQFQRVTLADRQTDQRPLIVILSHLHIDHMGGLIYLPSDATVYMSESTWRLYQQLIQLGLEQLPACQMVPVNEDEWIDVEDISFCLKKSDHDVPGVASIWLETPDAKLIHSGDFRLHGTSPEDVLDWARAAHEWQPDILLIEGTTYSKGTDEGKVDSQEESNKSRLYLASEAALVAEFKQLLKQQDQLIAINLYERNIERIVALHRAAQQLDKTFVMETAIAQLVRAFYPDEKIVEWSPAVKDDILAQPSKFILQNSYAHIDRLAEIGAGLYLHSNGTPLGDYDPEYAQMLSQVEAAGFEFQRFAVSGHATPEDILTIAKTVDATWTIPWHTFNPERLEQALEAIGLQPFMPSCQHSYDLAKGLCE</sequence>
<dbReference type="InterPro" id="IPR001279">
    <property type="entry name" value="Metallo-B-lactamas"/>
</dbReference>
<gene>
    <name evidence="4" type="ORF">B8A44_03190</name>
</gene>
<dbReference type="PANTHER" id="PTHR11203">
    <property type="entry name" value="CLEAVAGE AND POLYADENYLATION SPECIFICITY FACTOR FAMILY MEMBER"/>
    <property type="match status" value="1"/>
</dbReference>
<evidence type="ECO:0000313" key="5">
    <source>
        <dbReference type="Proteomes" id="UP000249099"/>
    </source>
</evidence>
<comment type="caution">
    <text evidence="4">The sequence shown here is derived from an EMBL/GenBank/DDBJ whole genome shotgun (WGS) entry which is preliminary data.</text>
</comment>
<keyword evidence="2" id="KW-0694">RNA-binding</keyword>
<dbReference type="Proteomes" id="UP000249099">
    <property type="component" value="Unassembled WGS sequence"/>
</dbReference>
<reference evidence="4 5" key="1">
    <citation type="submission" date="2017-03" db="EMBL/GenBank/DDBJ databases">
        <title>wgs assembly of Dolosigranulum pigrum KPL CDC strains.</title>
        <authorList>
            <person name="Brugger S.D."/>
            <person name="Pettigrew M."/>
            <person name="Kong Y."/>
            <person name="Lemon K.P."/>
        </authorList>
    </citation>
    <scope>NUCLEOTIDE SEQUENCE [LARGE SCALE GENOMIC DNA]</scope>
    <source>
        <strain evidence="4 5">KPL1931_CDC4294-98</strain>
    </source>
</reference>
<keyword evidence="1" id="KW-0540">Nuclease</keyword>
<dbReference type="SUPFAM" id="SSF56281">
    <property type="entry name" value="Metallo-hydrolase/oxidoreductase"/>
    <property type="match status" value="1"/>
</dbReference>
<organism evidence="4 5">
    <name type="scientific">Dolosigranulum pigrum</name>
    <dbReference type="NCBI Taxonomy" id="29394"/>
    <lineage>
        <taxon>Bacteria</taxon>
        <taxon>Bacillati</taxon>
        <taxon>Bacillota</taxon>
        <taxon>Bacilli</taxon>
        <taxon>Lactobacillales</taxon>
        <taxon>Carnobacteriaceae</taxon>
        <taxon>Dolosigranulum</taxon>
    </lineage>
</organism>
<dbReference type="InterPro" id="IPR036866">
    <property type="entry name" value="RibonucZ/Hydroxyglut_hydro"/>
</dbReference>
<dbReference type="InterPro" id="IPR042173">
    <property type="entry name" value="RNase_J_2"/>
</dbReference>
<dbReference type="RefSeq" id="WP_112789911.1">
    <property type="nucleotide sequence ID" value="NZ_NAQV01000009.1"/>
</dbReference>
<dbReference type="AlphaFoldDB" id="A0A328KSZ4"/>
<protein>
    <recommendedName>
        <fullName evidence="3">Metallo-beta-lactamase domain-containing protein</fullName>
    </recommendedName>
</protein>
<dbReference type="GO" id="GO:0003723">
    <property type="term" value="F:RNA binding"/>
    <property type="evidence" value="ECO:0007669"/>
    <property type="project" value="UniProtKB-KW"/>
</dbReference>
<dbReference type="EMBL" id="NAQV01000009">
    <property type="protein sequence ID" value="RAN64086.1"/>
    <property type="molecule type" value="Genomic_DNA"/>
</dbReference>
<dbReference type="GO" id="GO:0004521">
    <property type="term" value="F:RNA endonuclease activity"/>
    <property type="evidence" value="ECO:0007669"/>
    <property type="project" value="TreeGrafter"/>
</dbReference>
<evidence type="ECO:0000256" key="1">
    <source>
        <dbReference type="ARBA" id="ARBA00022839"/>
    </source>
</evidence>
<evidence type="ECO:0000259" key="3">
    <source>
        <dbReference type="SMART" id="SM00849"/>
    </source>
</evidence>
<name>A0A328KSZ4_9LACT</name>
<dbReference type="GO" id="GO:0004527">
    <property type="term" value="F:exonuclease activity"/>
    <property type="evidence" value="ECO:0007669"/>
    <property type="project" value="UniProtKB-KW"/>
</dbReference>
<keyword evidence="1" id="KW-0269">Exonuclease</keyword>
<dbReference type="Gene3D" id="3.40.50.10710">
    <property type="entry name" value="Metallo-hydrolase/oxidoreductase"/>
    <property type="match status" value="1"/>
</dbReference>
<evidence type="ECO:0000256" key="2">
    <source>
        <dbReference type="ARBA" id="ARBA00022884"/>
    </source>
</evidence>
<accession>A0A328KSZ4</accession>
<dbReference type="SMART" id="SM00849">
    <property type="entry name" value="Lactamase_B"/>
    <property type="match status" value="1"/>
</dbReference>
<proteinExistence type="predicted"/>
<feature type="domain" description="Metallo-beta-lactamase" evidence="3">
    <location>
        <begin position="14"/>
        <end position="237"/>
    </location>
</feature>
<keyword evidence="1" id="KW-0378">Hydrolase</keyword>
<dbReference type="Gene3D" id="3.60.15.10">
    <property type="entry name" value="Ribonuclease Z/Hydroxyacylglutathione hydrolase-like"/>
    <property type="match status" value="1"/>
</dbReference>
<evidence type="ECO:0000313" key="4">
    <source>
        <dbReference type="EMBL" id="RAN64086.1"/>
    </source>
</evidence>
<dbReference type="InterPro" id="IPR050698">
    <property type="entry name" value="MBL"/>
</dbReference>